<comment type="cofactor">
    <cofactor evidence="1 4">
        <name>pyridoxal 5'-phosphate</name>
        <dbReference type="ChEBI" id="CHEBI:597326"/>
    </cofactor>
</comment>
<sequence length="426" mass="46747">MNNYKIETKCIQSGYQPKNGEPRVLPIYQSTTFKYDSSEQMGRLFDLEEAGYFYTRLQNPTNDCVAAKICDLEGGAAAMLTSSGQAANFYAILNIAKEGDHILCASALYGGTYNLFAHTIKQMGIDATFIDPDCSEEELNAAFKENTKAVFGETIANPALVILDLEKFAKAAHNHGVPFVVDNTFATPIHCRPFEWGADIVTHSTTKYMDGHATSVGGAIVDSGNFDWDAYSEKFPGLTTPDETYHGVIYTKQFGKGAYITKATTHLMRDLGSIPSPQNAFLLNIGLETLHLRVERHCENAQKVAEFLENHPKVAWVNYPGLKNDPYHALANKYTPKGTCGVLTFGIKGTKEDTVKVMDQLKLVGIATHVADARSCVLHPASHTHRQMSEEELKAAGVKPDLVRFSVGIENAEDIIADIDQALNAI</sequence>
<evidence type="ECO:0000256" key="1">
    <source>
        <dbReference type="ARBA" id="ARBA00001933"/>
    </source>
</evidence>
<dbReference type="Gene3D" id="3.90.1150.10">
    <property type="entry name" value="Aspartate Aminotransferase, domain 1"/>
    <property type="match status" value="1"/>
</dbReference>
<organism evidence="5 6">
    <name type="scientific">Aequitasia blattaphilus</name>
    <dbReference type="NCBI Taxonomy" id="2949332"/>
    <lineage>
        <taxon>Bacteria</taxon>
        <taxon>Bacillati</taxon>
        <taxon>Bacillota</taxon>
        <taxon>Clostridia</taxon>
        <taxon>Lachnospirales</taxon>
        <taxon>Lachnospiraceae</taxon>
        <taxon>Aequitasia</taxon>
    </lineage>
</organism>
<dbReference type="InterPro" id="IPR015422">
    <property type="entry name" value="PyrdxlP-dep_Trfase_small"/>
</dbReference>
<dbReference type="InterPro" id="IPR015424">
    <property type="entry name" value="PyrdxlP-dep_Trfase"/>
</dbReference>
<accession>A0ABT1E777</accession>
<evidence type="ECO:0000256" key="4">
    <source>
        <dbReference type="RuleBase" id="RU362118"/>
    </source>
</evidence>
<reference evidence="5 6" key="1">
    <citation type="journal article" date="2022" name="Genome Biol. Evol.">
        <title>Host diet, physiology and behaviors set the stage for Lachnospiraceae cladogenesis.</title>
        <authorList>
            <person name="Vera-Ponce De Leon A."/>
            <person name="Schneider M."/>
            <person name="Jahnes B.C."/>
            <person name="Sadowski V."/>
            <person name="Camuy-Velez L.A."/>
            <person name="Duan J."/>
            <person name="Sabree Z.L."/>
        </authorList>
    </citation>
    <scope>NUCLEOTIDE SEQUENCE [LARGE SCALE GENOMIC DNA]</scope>
    <source>
        <strain evidence="5 6">PAL113</strain>
    </source>
</reference>
<gene>
    <name evidence="5" type="ORF">NK125_04475</name>
</gene>
<comment type="caution">
    <text evidence="5">The sequence shown here is derived from an EMBL/GenBank/DDBJ whole genome shotgun (WGS) entry which is preliminary data.</text>
</comment>
<dbReference type="Proteomes" id="UP001523566">
    <property type="component" value="Unassembled WGS sequence"/>
</dbReference>
<dbReference type="SUPFAM" id="SSF53383">
    <property type="entry name" value="PLP-dependent transferases"/>
    <property type="match status" value="1"/>
</dbReference>
<evidence type="ECO:0000313" key="6">
    <source>
        <dbReference type="Proteomes" id="UP001523566"/>
    </source>
</evidence>
<dbReference type="CDD" id="cd00614">
    <property type="entry name" value="CGS_like"/>
    <property type="match status" value="1"/>
</dbReference>
<dbReference type="PANTHER" id="PTHR43797">
    <property type="entry name" value="HOMOCYSTEINE/CYSTEINE SYNTHASE"/>
    <property type="match status" value="1"/>
</dbReference>
<dbReference type="InterPro" id="IPR000277">
    <property type="entry name" value="Cys/Met-Metab_PyrdxlP-dep_enz"/>
</dbReference>
<evidence type="ECO:0000256" key="3">
    <source>
        <dbReference type="ARBA" id="ARBA00022898"/>
    </source>
</evidence>
<dbReference type="Gene3D" id="3.40.640.10">
    <property type="entry name" value="Type I PLP-dependent aspartate aminotransferase-like (Major domain)"/>
    <property type="match status" value="1"/>
</dbReference>
<dbReference type="RefSeq" id="WP_262065453.1">
    <property type="nucleotide sequence ID" value="NZ_JAMXOD010000004.1"/>
</dbReference>
<proteinExistence type="inferred from homology"/>
<keyword evidence="3 4" id="KW-0663">Pyridoxal phosphate</keyword>
<dbReference type="Pfam" id="PF01053">
    <property type="entry name" value="Cys_Met_Meta_PP"/>
    <property type="match status" value="1"/>
</dbReference>
<dbReference type="PANTHER" id="PTHR43797:SF3">
    <property type="entry name" value="O-ACETYLHOMOSERINE SULFHYDRYLASE"/>
    <property type="match status" value="1"/>
</dbReference>
<name>A0ABT1E777_9FIRM</name>
<dbReference type="InterPro" id="IPR015421">
    <property type="entry name" value="PyrdxlP-dep_Trfase_major"/>
</dbReference>
<comment type="similarity">
    <text evidence="2 4">Belongs to the trans-sulfuration enzymes family.</text>
</comment>
<evidence type="ECO:0000256" key="2">
    <source>
        <dbReference type="ARBA" id="ARBA00009077"/>
    </source>
</evidence>
<dbReference type="PIRSF" id="PIRSF001434">
    <property type="entry name" value="CGS"/>
    <property type="match status" value="1"/>
</dbReference>
<dbReference type="InterPro" id="IPR006235">
    <property type="entry name" value="OAc-hSer/O-AcSer_sulfhydrylase"/>
</dbReference>
<evidence type="ECO:0000313" key="5">
    <source>
        <dbReference type="EMBL" id="MCP1101669.1"/>
    </source>
</evidence>
<protein>
    <submittedName>
        <fullName evidence="5">O-acetylhomoserine aminocarboxypropyltransferase/cysteine synthase</fullName>
    </submittedName>
</protein>
<dbReference type="NCBIfam" id="TIGR01326">
    <property type="entry name" value="OAH_OAS_sulfhy"/>
    <property type="match status" value="1"/>
</dbReference>
<keyword evidence="6" id="KW-1185">Reference proteome</keyword>
<dbReference type="EMBL" id="JAMZFW010000004">
    <property type="protein sequence ID" value="MCP1101669.1"/>
    <property type="molecule type" value="Genomic_DNA"/>
</dbReference>